<dbReference type="Gene3D" id="3.10.620.30">
    <property type="match status" value="1"/>
</dbReference>
<dbReference type="Pfam" id="PF01841">
    <property type="entry name" value="Transglut_core"/>
    <property type="match status" value="1"/>
</dbReference>
<feature type="transmembrane region" description="Helical" evidence="2">
    <location>
        <begin position="114"/>
        <end position="133"/>
    </location>
</feature>
<dbReference type="PANTHER" id="PTHR42736:SF1">
    <property type="entry name" value="PROTEIN-GLUTAMINE GAMMA-GLUTAMYLTRANSFERASE"/>
    <property type="match status" value="1"/>
</dbReference>
<feature type="transmembrane region" description="Helical" evidence="2">
    <location>
        <begin position="225"/>
        <end position="247"/>
    </location>
</feature>
<keyword evidence="2" id="KW-0472">Membrane</keyword>
<name>A0ABP9RZN5_9ACTN</name>
<dbReference type="InterPro" id="IPR021878">
    <property type="entry name" value="TgpA_N"/>
</dbReference>
<evidence type="ECO:0000313" key="5">
    <source>
        <dbReference type="Proteomes" id="UP001501570"/>
    </source>
</evidence>
<accession>A0ABP9RZN5</accession>
<proteinExistence type="predicted"/>
<keyword evidence="2" id="KW-1133">Transmembrane helix</keyword>
<keyword evidence="2" id="KW-0812">Transmembrane</keyword>
<dbReference type="InterPro" id="IPR038765">
    <property type="entry name" value="Papain-like_cys_pep_sf"/>
</dbReference>
<dbReference type="InterPro" id="IPR002931">
    <property type="entry name" value="Transglutaminase-like"/>
</dbReference>
<feature type="transmembrane region" description="Helical" evidence="2">
    <location>
        <begin position="606"/>
        <end position="628"/>
    </location>
</feature>
<feature type="compositionally biased region" description="Low complexity" evidence="1">
    <location>
        <begin position="752"/>
        <end position="763"/>
    </location>
</feature>
<feature type="transmembrane region" description="Helical" evidence="2">
    <location>
        <begin position="56"/>
        <end position="76"/>
    </location>
</feature>
<dbReference type="Proteomes" id="UP001501570">
    <property type="component" value="Unassembled WGS sequence"/>
</dbReference>
<evidence type="ECO:0000313" key="4">
    <source>
        <dbReference type="EMBL" id="GAA5188719.1"/>
    </source>
</evidence>
<feature type="transmembrane region" description="Helical" evidence="2">
    <location>
        <begin position="167"/>
        <end position="184"/>
    </location>
</feature>
<protein>
    <recommendedName>
        <fullName evidence="3">Transglutaminase-like domain-containing protein</fullName>
    </recommendedName>
</protein>
<comment type="caution">
    <text evidence="4">The sequence shown here is derived from an EMBL/GenBank/DDBJ whole genome shotgun (WGS) entry which is preliminary data.</text>
</comment>
<organism evidence="4 5">
    <name type="scientific">Rugosimonospora acidiphila</name>
    <dbReference type="NCBI Taxonomy" id="556531"/>
    <lineage>
        <taxon>Bacteria</taxon>
        <taxon>Bacillati</taxon>
        <taxon>Actinomycetota</taxon>
        <taxon>Actinomycetes</taxon>
        <taxon>Micromonosporales</taxon>
        <taxon>Micromonosporaceae</taxon>
        <taxon>Rugosimonospora</taxon>
    </lineage>
</organism>
<evidence type="ECO:0000256" key="2">
    <source>
        <dbReference type="SAM" id="Phobius"/>
    </source>
</evidence>
<feature type="domain" description="Transglutaminase-like" evidence="3">
    <location>
        <begin position="482"/>
        <end position="548"/>
    </location>
</feature>
<evidence type="ECO:0000259" key="3">
    <source>
        <dbReference type="SMART" id="SM00460"/>
    </source>
</evidence>
<feature type="compositionally biased region" description="Pro residues" evidence="1">
    <location>
        <begin position="564"/>
        <end position="580"/>
    </location>
</feature>
<feature type="transmembrane region" description="Helical" evidence="2">
    <location>
        <begin position="140"/>
        <end position="161"/>
    </location>
</feature>
<reference evidence="5" key="1">
    <citation type="journal article" date="2019" name="Int. J. Syst. Evol. Microbiol.">
        <title>The Global Catalogue of Microorganisms (GCM) 10K type strain sequencing project: providing services to taxonomists for standard genome sequencing and annotation.</title>
        <authorList>
            <consortium name="The Broad Institute Genomics Platform"/>
            <consortium name="The Broad Institute Genome Sequencing Center for Infectious Disease"/>
            <person name="Wu L."/>
            <person name="Ma J."/>
        </authorList>
    </citation>
    <scope>NUCLEOTIDE SEQUENCE [LARGE SCALE GENOMIC DNA]</scope>
    <source>
        <strain evidence="5">JCM 18304</strain>
    </source>
</reference>
<gene>
    <name evidence="4" type="ORF">GCM10023322_40020</name>
</gene>
<keyword evidence="5" id="KW-1185">Reference proteome</keyword>
<dbReference type="RefSeq" id="WP_345631618.1">
    <property type="nucleotide sequence ID" value="NZ_BAABJQ010000011.1"/>
</dbReference>
<sequence>MRRVIAALCYAGLLALGAGAAGRIYDGSLFALLVAGAAVGSVGIGLLLLRSPQWTAAPVSVVAMLGYVVFTVWYSAGASGVSGALPALLSEAVRNGGPQLLTALIPVEAQPDTVLVPVVLVWIGGLICVELGVRARRGPLALIPPTAIYAGALIMAGPHGGVEPWRALAYVVLAAGALATAASGRTVDRPVPGGPAPVTFGGPGAGPQPMPELAAPGRLQLRVRAAAGIAVFVALAAALVPVLTVSLPDDPIDPRSAVAPPQSDLLDQDPLARISGWMANPGEPLFDATMSAASKVELAVLSDFDGATWTIGAQYRDAGRQLPPLAPPPGGAAAPISVSQVTEQFTVRDLGGSLVPAVSVPHDIDGIRVAYDEGSGTLLRPNGLPPGTSYSVTSEVPRSNPNVLPMATVPSGPDVARYLDTGGDVPAPMQKLAQSIEQGSGGAYQRAYALQQFIAEHYTFAPDAPSGHNYANLQFFLLAPVEQGGQRGTSEQFAASYAALGRLMGLPTRVVVGFNVPAGHSTVVGKDATAWPEVLFSGVGWVPFDPMPGNGTQHRSLEQDYKPTPTPPAPSDSATPPVPKLPSFSASPHPSRSAAAQSAAGGLPPWTPWVVVGVVVLLVLFTELGVVLTRRSQRHARLSRGAPSDRVRGAWLEVLDALRLAGRRPPGHLTATEVAQWAARPPDGPGAALPSLDVLVELANLVAFAPEFADERDAATAVSGAVAYVRGLRRTQPLWRRVLWDLRPGPLRWTNASFPEPAAPSAAQTGPGTLRPAAPRR</sequence>
<dbReference type="InterPro" id="IPR052901">
    <property type="entry name" value="Bact_TGase-like"/>
</dbReference>
<feature type="region of interest" description="Disordered" evidence="1">
    <location>
        <begin position="750"/>
        <end position="777"/>
    </location>
</feature>
<evidence type="ECO:0000256" key="1">
    <source>
        <dbReference type="SAM" id="MobiDB-lite"/>
    </source>
</evidence>
<dbReference type="SMART" id="SM00460">
    <property type="entry name" value="TGc"/>
    <property type="match status" value="1"/>
</dbReference>
<dbReference type="Pfam" id="PF11992">
    <property type="entry name" value="TgpA_N"/>
    <property type="match status" value="1"/>
</dbReference>
<dbReference type="SUPFAM" id="SSF54001">
    <property type="entry name" value="Cysteine proteinases"/>
    <property type="match status" value="1"/>
</dbReference>
<dbReference type="PANTHER" id="PTHR42736">
    <property type="entry name" value="PROTEIN-GLUTAMINE GAMMA-GLUTAMYLTRANSFERASE"/>
    <property type="match status" value="1"/>
</dbReference>
<feature type="compositionally biased region" description="Low complexity" evidence="1">
    <location>
        <begin position="582"/>
        <end position="599"/>
    </location>
</feature>
<feature type="transmembrane region" description="Helical" evidence="2">
    <location>
        <begin position="30"/>
        <end position="49"/>
    </location>
</feature>
<feature type="region of interest" description="Disordered" evidence="1">
    <location>
        <begin position="547"/>
        <end position="599"/>
    </location>
</feature>
<dbReference type="EMBL" id="BAABJQ010000011">
    <property type="protein sequence ID" value="GAA5188719.1"/>
    <property type="molecule type" value="Genomic_DNA"/>
</dbReference>